<dbReference type="PANTHER" id="PTHR11088:SF60">
    <property type="entry name" value="TRNA DIMETHYLALLYLTRANSFERASE"/>
    <property type="match status" value="1"/>
</dbReference>
<dbReference type="InterPro" id="IPR039657">
    <property type="entry name" value="Dimethylallyltransferase"/>
</dbReference>
<evidence type="ECO:0000256" key="3">
    <source>
        <dbReference type="ARBA" id="ARBA00022741"/>
    </source>
</evidence>
<reference evidence="5" key="1">
    <citation type="submission" date="2020-04" db="EMBL/GenBank/DDBJ databases">
        <title>Deep metagenomics examines the oral microbiome during advanced dental caries in children, revealing novel taxa and co-occurrences with host molecules.</title>
        <authorList>
            <person name="Baker J.L."/>
            <person name="Morton J.T."/>
            <person name="Dinis M."/>
            <person name="Alvarez R."/>
            <person name="Tran N.C."/>
            <person name="Knight R."/>
            <person name="Edlund A."/>
        </authorList>
    </citation>
    <scope>NUCLEOTIDE SEQUENCE</scope>
    <source>
        <strain evidence="5">JCVI_3_bin.11</strain>
    </source>
</reference>
<dbReference type="InterPro" id="IPR027417">
    <property type="entry name" value="P-loop_NTPase"/>
</dbReference>
<evidence type="ECO:0000313" key="5">
    <source>
        <dbReference type="EMBL" id="MBF4802450.1"/>
    </source>
</evidence>
<dbReference type="AlphaFoldDB" id="A0A9D5X532"/>
<evidence type="ECO:0000256" key="4">
    <source>
        <dbReference type="ARBA" id="ARBA00022840"/>
    </source>
</evidence>
<dbReference type="Pfam" id="PF01715">
    <property type="entry name" value="IPPT"/>
    <property type="match status" value="1"/>
</dbReference>
<evidence type="ECO:0000313" key="6">
    <source>
        <dbReference type="Proteomes" id="UP000787322"/>
    </source>
</evidence>
<dbReference type="Gene3D" id="3.40.50.300">
    <property type="entry name" value="P-loop containing nucleotide triphosphate hydrolases"/>
    <property type="match status" value="1"/>
</dbReference>
<comment type="similarity">
    <text evidence="1">Belongs to the IPP transferase family.</text>
</comment>
<comment type="caution">
    <text evidence="5">The sequence shown here is derived from an EMBL/GenBank/DDBJ whole genome shotgun (WGS) entry which is preliminary data.</text>
</comment>
<feature type="non-terminal residue" evidence="5">
    <location>
        <position position="1"/>
    </location>
</feature>
<protein>
    <submittedName>
        <fullName evidence="5">tRNA (Adenosine(37)-N6)-dimethylallyltransferase MiaA</fullName>
    </submittedName>
</protein>
<keyword evidence="4" id="KW-0067">ATP-binding</keyword>
<dbReference type="GO" id="GO:0006400">
    <property type="term" value="P:tRNA modification"/>
    <property type="evidence" value="ECO:0007669"/>
    <property type="project" value="TreeGrafter"/>
</dbReference>
<dbReference type="EMBL" id="JABZGU010000014">
    <property type="protein sequence ID" value="MBF4802450.1"/>
    <property type="molecule type" value="Genomic_DNA"/>
</dbReference>
<keyword evidence="2" id="KW-0808">Transferase</keyword>
<organism evidence="5 6">
    <name type="scientific">Lancefieldella parvula</name>
    <dbReference type="NCBI Taxonomy" id="1382"/>
    <lineage>
        <taxon>Bacteria</taxon>
        <taxon>Bacillati</taxon>
        <taxon>Actinomycetota</taxon>
        <taxon>Coriobacteriia</taxon>
        <taxon>Coriobacteriales</taxon>
        <taxon>Atopobiaceae</taxon>
        <taxon>Lancefieldella</taxon>
    </lineage>
</organism>
<dbReference type="PANTHER" id="PTHR11088">
    <property type="entry name" value="TRNA DIMETHYLALLYLTRANSFERASE"/>
    <property type="match status" value="1"/>
</dbReference>
<evidence type="ECO:0000256" key="2">
    <source>
        <dbReference type="ARBA" id="ARBA00022679"/>
    </source>
</evidence>
<sequence length="116" mass="13736">LTMDRQRLYERINKRVDLMFEQGLVEEVQALIKAGLSENCTAGQAIGYKEFFAYFAGEQSLEQTRELIKQRTRQYAKRQISWLKRDGRVRWLDMDQLSPEEALKLILAHHFDVQCQ</sequence>
<dbReference type="GO" id="GO:0052381">
    <property type="term" value="F:tRNA dimethylallyltransferase activity"/>
    <property type="evidence" value="ECO:0007669"/>
    <property type="project" value="TreeGrafter"/>
</dbReference>
<gene>
    <name evidence="5" type="ORF">HXK24_01290</name>
</gene>
<proteinExistence type="inferred from homology"/>
<dbReference type="Proteomes" id="UP000787322">
    <property type="component" value="Unassembled WGS sequence"/>
</dbReference>
<evidence type="ECO:0000256" key="1">
    <source>
        <dbReference type="ARBA" id="ARBA00005842"/>
    </source>
</evidence>
<dbReference type="GO" id="GO:0005524">
    <property type="term" value="F:ATP binding"/>
    <property type="evidence" value="ECO:0007669"/>
    <property type="project" value="UniProtKB-KW"/>
</dbReference>
<keyword evidence="3" id="KW-0547">Nucleotide-binding</keyword>
<name>A0A9D5X532_9ACTN</name>
<accession>A0A9D5X532</accession>